<feature type="signal peptide" evidence="1">
    <location>
        <begin position="1"/>
        <end position="22"/>
    </location>
</feature>
<dbReference type="Proteomes" id="UP001295463">
    <property type="component" value="Chromosome"/>
</dbReference>
<organism evidence="2 3">
    <name type="scientific">Trichlorobacter ammonificans</name>
    <dbReference type="NCBI Taxonomy" id="2916410"/>
    <lineage>
        <taxon>Bacteria</taxon>
        <taxon>Pseudomonadati</taxon>
        <taxon>Thermodesulfobacteriota</taxon>
        <taxon>Desulfuromonadia</taxon>
        <taxon>Geobacterales</taxon>
        <taxon>Geobacteraceae</taxon>
        <taxon>Trichlorobacter</taxon>
    </lineage>
</organism>
<keyword evidence="1" id="KW-0732">Signal</keyword>
<name>A0ABM9DAS7_9BACT</name>
<gene>
    <name evidence="2" type="ORF">GEAMG1_2494</name>
</gene>
<reference evidence="2 3" key="1">
    <citation type="submission" date="2022-03" db="EMBL/GenBank/DDBJ databases">
        <authorList>
            <person name="Koch H."/>
        </authorList>
    </citation>
    <scope>NUCLEOTIDE SEQUENCE [LARGE SCALE GENOMIC DNA]</scope>
    <source>
        <strain evidence="2 3">G1</strain>
    </source>
</reference>
<dbReference type="EMBL" id="OW150024">
    <property type="protein sequence ID" value="CAH2032330.1"/>
    <property type="molecule type" value="Genomic_DNA"/>
</dbReference>
<accession>A0ABM9DAS7</accession>
<feature type="chain" id="PRO_5047320275" description="Capsule assembly Wzi family protein" evidence="1">
    <location>
        <begin position="23"/>
        <end position="539"/>
    </location>
</feature>
<evidence type="ECO:0000313" key="2">
    <source>
        <dbReference type="EMBL" id="CAH2032330.1"/>
    </source>
</evidence>
<dbReference type="Pfam" id="PF14052">
    <property type="entry name" value="Caps_assemb_Wzi"/>
    <property type="match status" value="1"/>
</dbReference>
<dbReference type="RefSeq" id="WP_305733088.1">
    <property type="nucleotide sequence ID" value="NZ_OW150024.1"/>
</dbReference>
<evidence type="ECO:0000256" key="1">
    <source>
        <dbReference type="SAM" id="SignalP"/>
    </source>
</evidence>
<evidence type="ECO:0008006" key="4">
    <source>
        <dbReference type="Google" id="ProtNLM"/>
    </source>
</evidence>
<protein>
    <recommendedName>
        <fullName evidence="4">Capsule assembly Wzi family protein</fullName>
    </recommendedName>
</protein>
<dbReference type="InterPro" id="IPR026950">
    <property type="entry name" value="Caps_assemb_Wzi"/>
</dbReference>
<dbReference type="InterPro" id="IPR038636">
    <property type="entry name" value="Wzi_sf"/>
</dbReference>
<keyword evidence="3" id="KW-1185">Reference proteome</keyword>
<proteinExistence type="predicted"/>
<dbReference type="Gene3D" id="2.40.160.130">
    <property type="entry name" value="Capsule assembly protein Wzi"/>
    <property type="match status" value="1"/>
</dbReference>
<sequence>MLTRYLLLSCMLLVAGASGVSAAPLSSSNVPLDSPIYLYLEKLSGMGLITSDVKGMKPFSRAEVARQLLEAEQRLLEKKEASPRLAGEMVKRIRELIPREAALYGNDTEPRLLDFNPVLSSRLRYVYLDGVPRNYERQVHDPGNDGVFGIGRGLRPPNPYPTPAQHHGSEGTPLLEHAEGAVYRPGHTGELRTAAEGYVGRYATVLAEPQVTFNRDTDRALLTLNRGYLKVGGGAWELEVGRDSSWFGLGYRGAITLSDNARNLNMVKLSSPEPFRVGWLSWLGDMKYAVLLSQLDHTVTGGQEREPWYYAVKLISKPTKNLEIGFNLGKQAGGKGLDNSLRQYINGIFGGTSADNSNGMAGFEVRYRAPWLRNTEFFVEFSGEDTASFWPIVESYLAGFYVPMLTEDGKNDLRFEYFRGNNILYTSGTMPQGYLYHGLPLGHSQGGATEDFFVRYSHWFGARHNLALEYFYTTRGSFGRMPGQTTEMKHAGRLNWTLPVYGDIDAQLSYGIERINNLNLVAGVRQTNHLARFELRYRY</sequence>
<evidence type="ECO:0000313" key="3">
    <source>
        <dbReference type="Proteomes" id="UP001295463"/>
    </source>
</evidence>